<protein>
    <recommendedName>
        <fullName evidence="3">GGDEF domain-containing protein</fullName>
    </recommendedName>
</protein>
<dbReference type="OrthoDB" id="9180959at2"/>
<dbReference type="CDD" id="cd01949">
    <property type="entry name" value="GGDEF"/>
    <property type="match status" value="1"/>
</dbReference>
<comment type="caution">
    <text evidence="4">The sequence shown here is derived from an EMBL/GenBank/DDBJ whole genome shotgun (WGS) entry which is preliminary data.</text>
</comment>
<keyword evidence="2" id="KW-1133">Transmembrane helix</keyword>
<evidence type="ECO:0000259" key="3">
    <source>
        <dbReference type="PROSITE" id="PS50887"/>
    </source>
</evidence>
<dbReference type="Gene3D" id="3.40.190.10">
    <property type="entry name" value="Periplasmic binding protein-like II"/>
    <property type="match status" value="6"/>
</dbReference>
<proteinExistence type="predicted"/>
<gene>
    <name evidence="4" type="ORF">BI198_13320</name>
</gene>
<dbReference type="Proteomes" id="UP000242258">
    <property type="component" value="Unassembled WGS sequence"/>
</dbReference>
<keyword evidence="2" id="KW-0472">Membrane</keyword>
<name>A0A1E7Q8D5_9GAMM</name>
<feature type="transmembrane region" description="Helical" evidence="2">
    <location>
        <begin position="882"/>
        <end position="900"/>
    </location>
</feature>
<dbReference type="SUPFAM" id="SSF55073">
    <property type="entry name" value="Nucleotide cyclase"/>
    <property type="match status" value="1"/>
</dbReference>
<reference evidence="5" key="1">
    <citation type="submission" date="2016-09" db="EMBL/GenBank/DDBJ databases">
        <authorList>
            <person name="Wan X."/>
            <person name="Hou S."/>
        </authorList>
    </citation>
    <scope>NUCLEOTIDE SEQUENCE [LARGE SCALE GENOMIC DNA]</scope>
    <source>
        <strain evidence="5">KH87</strain>
    </source>
</reference>
<dbReference type="FunFam" id="3.30.70.270:FF:000001">
    <property type="entry name" value="Diguanylate cyclase domain protein"/>
    <property type="match status" value="1"/>
</dbReference>
<dbReference type="GO" id="GO:0003824">
    <property type="term" value="F:catalytic activity"/>
    <property type="evidence" value="ECO:0007669"/>
    <property type="project" value="UniProtKB-ARBA"/>
</dbReference>
<dbReference type="Pfam" id="PF00497">
    <property type="entry name" value="SBP_bac_3"/>
    <property type="match status" value="3"/>
</dbReference>
<evidence type="ECO:0000256" key="1">
    <source>
        <dbReference type="ARBA" id="ARBA00001946"/>
    </source>
</evidence>
<dbReference type="InterPro" id="IPR001638">
    <property type="entry name" value="Solute-binding_3/MltF_N"/>
</dbReference>
<feature type="domain" description="GGDEF" evidence="3">
    <location>
        <begin position="801"/>
        <end position="934"/>
    </location>
</feature>
<dbReference type="PANTHER" id="PTHR46663">
    <property type="entry name" value="DIGUANYLATE CYCLASE DGCT-RELATED"/>
    <property type="match status" value="1"/>
</dbReference>
<dbReference type="InterPro" id="IPR052163">
    <property type="entry name" value="DGC-Regulatory_Protein"/>
</dbReference>
<dbReference type="STRING" id="1628148.BI198_13320"/>
<feature type="transmembrane region" description="Helical" evidence="2">
    <location>
        <begin position="731"/>
        <end position="752"/>
    </location>
</feature>
<dbReference type="NCBIfam" id="TIGR00254">
    <property type="entry name" value="GGDEF"/>
    <property type="match status" value="1"/>
</dbReference>
<evidence type="ECO:0000256" key="2">
    <source>
        <dbReference type="SAM" id="Phobius"/>
    </source>
</evidence>
<keyword evidence="2" id="KW-0812">Transmembrane</keyword>
<dbReference type="Pfam" id="PF00990">
    <property type="entry name" value="GGDEF"/>
    <property type="match status" value="1"/>
</dbReference>
<dbReference type="PROSITE" id="PS50887">
    <property type="entry name" value="GGDEF"/>
    <property type="match status" value="1"/>
</dbReference>
<dbReference type="InterPro" id="IPR029787">
    <property type="entry name" value="Nucleotide_cyclase"/>
</dbReference>
<keyword evidence="5" id="KW-1185">Reference proteome</keyword>
<organism evidence="4 5">
    <name type="scientific">Rheinheimera salexigens</name>
    <dbReference type="NCBI Taxonomy" id="1628148"/>
    <lineage>
        <taxon>Bacteria</taxon>
        <taxon>Pseudomonadati</taxon>
        <taxon>Pseudomonadota</taxon>
        <taxon>Gammaproteobacteria</taxon>
        <taxon>Chromatiales</taxon>
        <taxon>Chromatiaceae</taxon>
        <taxon>Rheinheimera</taxon>
    </lineage>
</organism>
<dbReference type="SMART" id="SM00267">
    <property type="entry name" value="GGDEF"/>
    <property type="match status" value="1"/>
</dbReference>
<sequence>MKQGISKLLYLILFFMLPLVQAALPSPLKIAISDNTYPYMFLNQQGEPEGLVVDYWQHIAQQQQIDVQFIAANWPKTIELLEQGKVDFHGGLAANPKRAQQYQLGDIGVNIYNNIFVHRDMPHFKNVQELKPLTIGVIERSSHVATLQTLIPNVKLAYFSTIQDLYTAAVQGELFAFSALDMLPTTYVDFKQLNALFPLHKKMPITKIDLSYAVYQKPTLFEQLQLATGQVEPSLIRQLEQRWLGIQVEKDTLLLGVPVNNPPYMNITAEGEARGLIIELWQAWAEQTGKKIAFVPDTSANTVRSLEQGRIDAIVAMTINEQTSDKITEAYHVYSFNSLFYYPKVKGELRLDTLTDETVAVFQNSPYLAELKQKYPQLSFKLFVSLEDILSAVQQQEVIGFIGGAAIIPVRLQQLNVADSYIGAAKPIVEGALFALVQTGNEGLSNEIHQGFASLSLSQLEAIEKRWLDEPERYFAKFRQKVPLTATEQSWLDAHQPIKLGIVKDLPPMEFVDDKGEAAGITIDIVNVIAQRLNTQIEIVKFDSFTELKAAFKQNSIDFIGSIGEQPAGEKTILLTEAYWSSQWAIISGVSSEKVNNVKQLAGKRVAIYKDYAMANELPNYVHGTAITLTDNLKQAINLLQHGEVDAVIESVEAAGQFLRDSGYVNLQIQVLEGLATDPTMFGVRLDYQPLVVLLNKGLRSLGEEGGKQIYNKWFDFQINQGLDKAQFTRLMMQVGGAASLIIMFFIIWNYSLRKEVNLRRRAEDKMRFMATHDDLTQLPNRILLKERLEQALLQHARHNEMLGLLFIDLDGFKDINDKYGHDVGDELLQHLVTILQGSVRKSDTVSRFGGDEFVVLLTGLMHRNDAAIVAEKVLQRLKQSIMLSIGSVTIGASIGIAIYPDDGTDSDKLLKVADNLMYRVKQQGKNQYCFSKPGF</sequence>
<dbReference type="AlphaFoldDB" id="A0A1E7Q8D5"/>
<dbReference type="InterPro" id="IPR000160">
    <property type="entry name" value="GGDEF_dom"/>
</dbReference>
<accession>A0A1E7Q8D5</accession>
<evidence type="ECO:0000313" key="5">
    <source>
        <dbReference type="Proteomes" id="UP000242258"/>
    </source>
</evidence>
<dbReference type="InterPro" id="IPR043128">
    <property type="entry name" value="Rev_trsase/Diguanyl_cyclase"/>
</dbReference>
<dbReference type="CDD" id="cd01007">
    <property type="entry name" value="PBP2_BvgS_HisK_like"/>
    <property type="match status" value="1"/>
</dbReference>
<dbReference type="PANTHER" id="PTHR46663:SF2">
    <property type="entry name" value="GGDEF DOMAIN-CONTAINING PROTEIN"/>
    <property type="match status" value="1"/>
</dbReference>
<dbReference type="EMBL" id="MKEK01000001">
    <property type="protein sequence ID" value="OEY70439.1"/>
    <property type="molecule type" value="Genomic_DNA"/>
</dbReference>
<dbReference type="RefSeq" id="WP_070049993.1">
    <property type="nucleotide sequence ID" value="NZ_CBCSDO010000009.1"/>
</dbReference>
<dbReference type="Gene3D" id="3.30.70.270">
    <property type="match status" value="1"/>
</dbReference>
<dbReference type="SMART" id="SM00062">
    <property type="entry name" value="PBPb"/>
    <property type="match status" value="3"/>
</dbReference>
<evidence type="ECO:0000313" key="4">
    <source>
        <dbReference type="EMBL" id="OEY70439.1"/>
    </source>
</evidence>
<comment type="cofactor">
    <cofactor evidence="1">
        <name>Mg(2+)</name>
        <dbReference type="ChEBI" id="CHEBI:18420"/>
    </cofactor>
</comment>
<dbReference type="SUPFAM" id="SSF53850">
    <property type="entry name" value="Periplasmic binding protein-like II"/>
    <property type="match status" value="3"/>
</dbReference>